<sequence>MSTKRRRRYWIHPLVRERLFKGVFVTMYTFLREDEHKFSNYFRMSSKAFDELATKLKASIKSNGTVMRLAIAPIELLALTLRNSGVFINLTKWSSSGRCRLQAGPLLTLGQAASFEVDERSSLAVEVSAAVCADSSASSSSTLVSVSPGCAFFKRNDSWRA</sequence>
<comment type="caution">
    <text evidence="1">The sequence shown here is derived from an EMBL/GenBank/DDBJ whole genome shotgun (WGS) entry which is preliminary data.</text>
</comment>
<evidence type="ECO:0000313" key="2">
    <source>
        <dbReference type="Proteomes" id="UP001159363"/>
    </source>
</evidence>
<reference evidence="1 2" key="1">
    <citation type="submission" date="2023-02" db="EMBL/GenBank/DDBJ databases">
        <title>LHISI_Scaffold_Assembly.</title>
        <authorList>
            <person name="Stuart O.P."/>
            <person name="Cleave R."/>
            <person name="Magrath M.J.L."/>
            <person name="Mikheyev A.S."/>
        </authorList>
    </citation>
    <scope>NUCLEOTIDE SEQUENCE [LARGE SCALE GENOMIC DNA]</scope>
    <source>
        <strain evidence="1">Daus_M_001</strain>
        <tissue evidence="1">Leg muscle</tissue>
    </source>
</reference>
<dbReference type="EMBL" id="JARBHB010000004">
    <property type="protein sequence ID" value="KAJ8886058.1"/>
    <property type="molecule type" value="Genomic_DNA"/>
</dbReference>
<accession>A0ABQ9HQ62</accession>
<organism evidence="1 2">
    <name type="scientific">Dryococelus australis</name>
    <dbReference type="NCBI Taxonomy" id="614101"/>
    <lineage>
        <taxon>Eukaryota</taxon>
        <taxon>Metazoa</taxon>
        <taxon>Ecdysozoa</taxon>
        <taxon>Arthropoda</taxon>
        <taxon>Hexapoda</taxon>
        <taxon>Insecta</taxon>
        <taxon>Pterygota</taxon>
        <taxon>Neoptera</taxon>
        <taxon>Polyneoptera</taxon>
        <taxon>Phasmatodea</taxon>
        <taxon>Verophasmatodea</taxon>
        <taxon>Anareolatae</taxon>
        <taxon>Phasmatidae</taxon>
        <taxon>Eurycanthinae</taxon>
        <taxon>Dryococelus</taxon>
    </lineage>
</organism>
<evidence type="ECO:0000313" key="1">
    <source>
        <dbReference type="EMBL" id="KAJ8886058.1"/>
    </source>
</evidence>
<protein>
    <submittedName>
        <fullName evidence="1">Uncharacterized protein</fullName>
    </submittedName>
</protein>
<gene>
    <name evidence="1" type="ORF">PR048_012264</name>
</gene>
<proteinExistence type="predicted"/>
<dbReference type="Proteomes" id="UP001159363">
    <property type="component" value="Chromosome X"/>
</dbReference>
<keyword evidence="2" id="KW-1185">Reference proteome</keyword>
<name>A0ABQ9HQ62_9NEOP</name>